<dbReference type="Pfam" id="PF00534">
    <property type="entry name" value="Glycos_transf_1"/>
    <property type="match status" value="1"/>
</dbReference>
<keyword evidence="4" id="KW-1185">Reference proteome</keyword>
<evidence type="ECO:0000313" key="3">
    <source>
        <dbReference type="EMBL" id="KKJ77944.1"/>
    </source>
</evidence>
<dbReference type="EMBL" id="LANI01000003">
    <property type="protein sequence ID" value="KKJ77944.1"/>
    <property type="molecule type" value="Genomic_DNA"/>
</dbReference>
<organism evidence="3 4">
    <name type="scientific">Kiloniella litopenaei</name>
    <dbReference type="NCBI Taxonomy" id="1549748"/>
    <lineage>
        <taxon>Bacteria</taxon>
        <taxon>Pseudomonadati</taxon>
        <taxon>Pseudomonadota</taxon>
        <taxon>Alphaproteobacteria</taxon>
        <taxon>Rhodospirillales</taxon>
        <taxon>Kiloniellaceae</taxon>
        <taxon>Kiloniella</taxon>
    </lineage>
</organism>
<dbReference type="STRING" id="1549748.WH95_05880"/>
<dbReference type="SUPFAM" id="SSF53756">
    <property type="entry name" value="UDP-Glycosyltransferase/glycogen phosphorylase"/>
    <property type="match status" value="1"/>
</dbReference>
<evidence type="ECO:0000259" key="2">
    <source>
        <dbReference type="Pfam" id="PF13439"/>
    </source>
</evidence>
<dbReference type="OrthoDB" id="5147801at2"/>
<dbReference type="CDD" id="cd03819">
    <property type="entry name" value="GT4_WavL-like"/>
    <property type="match status" value="1"/>
</dbReference>
<keyword evidence="3" id="KW-0808">Transferase</keyword>
<protein>
    <submittedName>
        <fullName evidence="3">Glycosyl transferase</fullName>
    </submittedName>
</protein>
<evidence type="ECO:0000313" key="4">
    <source>
        <dbReference type="Proteomes" id="UP000034491"/>
    </source>
</evidence>
<gene>
    <name evidence="3" type="ORF">WH95_05880</name>
</gene>
<evidence type="ECO:0000259" key="1">
    <source>
        <dbReference type="Pfam" id="PF00534"/>
    </source>
</evidence>
<name>A0A0M2RBZ0_9PROT</name>
<proteinExistence type="predicted"/>
<dbReference type="Gene3D" id="3.40.50.2000">
    <property type="entry name" value="Glycogen Phosphorylase B"/>
    <property type="match status" value="2"/>
</dbReference>
<dbReference type="PANTHER" id="PTHR45947">
    <property type="entry name" value="SULFOQUINOVOSYL TRANSFERASE SQD2"/>
    <property type="match status" value="1"/>
</dbReference>
<sequence>MTDASHLNTLISEAATPELPSLVKSDGTPMTVLQVVPAMDSGGVERGTLDMAKAIIEAGGKAIVASRGGQLVARLKIAGAEHVELPVHSKNPWTMWRNTGRLVRLIKDRGVDLVHARSRAPARPAHRAARKVGVPFVTTVHAPYNINNGLKRYYNSIMTKGDVVISISEFVADYIRKNYQVDESKIRIVHRGMDTDSFSPHAVSAERVIQLSTQWRLPDGVPLIMLPGRLTRWKGQKVLLEALTHLRDIDLCCALVGSDQGRTAYRDELEKMIMDNDLLSRAFIMDDCNDMPSAYMLSDVVVSASTDPEGFGRVVSEGQAMGRPVVASDHGGAKEQLVPNETGFLFENGDAESCARAIRRALSLNAREREILSLKGQERVQKFFTKKLMCAKTVGIYRELISEKAITG</sequence>
<dbReference type="Pfam" id="PF13439">
    <property type="entry name" value="Glyco_transf_4"/>
    <property type="match status" value="1"/>
</dbReference>
<feature type="domain" description="Glycosyl transferase family 1" evidence="1">
    <location>
        <begin position="214"/>
        <end position="372"/>
    </location>
</feature>
<dbReference type="InterPro" id="IPR028098">
    <property type="entry name" value="Glyco_trans_4-like_N"/>
</dbReference>
<dbReference type="PANTHER" id="PTHR45947:SF3">
    <property type="entry name" value="SULFOQUINOVOSYL TRANSFERASE SQD2"/>
    <property type="match status" value="1"/>
</dbReference>
<dbReference type="PATRIC" id="fig|1549748.8.peg.2672"/>
<dbReference type="RefSeq" id="WP_046504235.1">
    <property type="nucleotide sequence ID" value="NZ_LANI01000003.1"/>
</dbReference>
<dbReference type="InterPro" id="IPR050194">
    <property type="entry name" value="Glycosyltransferase_grp1"/>
</dbReference>
<reference evidence="3 4" key="1">
    <citation type="submission" date="2015-03" db="EMBL/GenBank/DDBJ databases">
        <title>Genome sequence of Kiloniella sp. P1-1, isolated from the gut microflora of Pacific white shrimp, Penaeus vannamei.</title>
        <authorList>
            <person name="Shao Z."/>
            <person name="Wang L."/>
            <person name="Li X."/>
        </authorList>
    </citation>
    <scope>NUCLEOTIDE SEQUENCE [LARGE SCALE GENOMIC DNA]</scope>
    <source>
        <strain evidence="3 4">P1-1</strain>
    </source>
</reference>
<comment type="caution">
    <text evidence="3">The sequence shown here is derived from an EMBL/GenBank/DDBJ whole genome shotgun (WGS) entry which is preliminary data.</text>
</comment>
<dbReference type="AlphaFoldDB" id="A0A0M2RBZ0"/>
<dbReference type="GO" id="GO:0016757">
    <property type="term" value="F:glycosyltransferase activity"/>
    <property type="evidence" value="ECO:0007669"/>
    <property type="project" value="InterPro"/>
</dbReference>
<dbReference type="Proteomes" id="UP000034491">
    <property type="component" value="Unassembled WGS sequence"/>
</dbReference>
<accession>A0A0M2RBZ0</accession>
<dbReference type="InterPro" id="IPR001296">
    <property type="entry name" value="Glyco_trans_1"/>
</dbReference>
<feature type="domain" description="Glycosyltransferase subfamily 4-like N-terminal" evidence="2">
    <location>
        <begin position="42"/>
        <end position="196"/>
    </location>
</feature>